<dbReference type="Proteomes" id="UP000621799">
    <property type="component" value="Unassembled WGS sequence"/>
</dbReference>
<organism evidence="1 2">
    <name type="scientific">Zarconia navalis LEGE 11467</name>
    <dbReference type="NCBI Taxonomy" id="1828826"/>
    <lineage>
        <taxon>Bacteria</taxon>
        <taxon>Bacillati</taxon>
        <taxon>Cyanobacteriota</taxon>
        <taxon>Cyanophyceae</taxon>
        <taxon>Oscillatoriophycideae</taxon>
        <taxon>Oscillatoriales</taxon>
        <taxon>Oscillatoriales incertae sedis</taxon>
        <taxon>Zarconia</taxon>
        <taxon>Zarconia navalis</taxon>
    </lineage>
</organism>
<dbReference type="EMBL" id="JADEXN010000113">
    <property type="protein sequence ID" value="MBE9040745.1"/>
    <property type="molecule type" value="Genomic_DNA"/>
</dbReference>
<gene>
    <name evidence="1" type="ORF">IQ235_08130</name>
</gene>
<name>A0A928VZX0_9CYAN</name>
<protein>
    <submittedName>
        <fullName evidence="1">Uncharacterized protein</fullName>
    </submittedName>
</protein>
<dbReference type="AlphaFoldDB" id="A0A928VZX0"/>
<keyword evidence="2" id="KW-1185">Reference proteome</keyword>
<accession>A0A928VZX0</accession>
<sequence>MSYLIEDDVSVQLFLDEGVPAITGASKNIFFFSPSEEAIPQIEQQQETQTQLILRDTY</sequence>
<evidence type="ECO:0000313" key="1">
    <source>
        <dbReference type="EMBL" id="MBE9040745.1"/>
    </source>
</evidence>
<dbReference type="RefSeq" id="WP_264320988.1">
    <property type="nucleotide sequence ID" value="NZ_JADEXN010000113.1"/>
</dbReference>
<evidence type="ECO:0000313" key="2">
    <source>
        <dbReference type="Proteomes" id="UP000621799"/>
    </source>
</evidence>
<reference evidence="1" key="1">
    <citation type="submission" date="2020-10" db="EMBL/GenBank/DDBJ databases">
        <authorList>
            <person name="Castelo-Branco R."/>
            <person name="Eusebio N."/>
            <person name="Adriana R."/>
            <person name="Vieira A."/>
            <person name="Brugerolle De Fraissinette N."/>
            <person name="Rezende De Castro R."/>
            <person name="Schneider M.P."/>
            <person name="Vasconcelos V."/>
            <person name="Leao P.N."/>
        </authorList>
    </citation>
    <scope>NUCLEOTIDE SEQUENCE</scope>
    <source>
        <strain evidence="1">LEGE 11467</strain>
    </source>
</reference>
<proteinExistence type="predicted"/>
<comment type="caution">
    <text evidence="1">The sequence shown here is derived from an EMBL/GenBank/DDBJ whole genome shotgun (WGS) entry which is preliminary data.</text>
</comment>